<keyword evidence="9" id="KW-1185">Reference proteome</keyword>
<evidence type="ECO:0000256" key="5">
    <source>
        <dbReference type="ARBA" id="ARBA00023136"/>
    </source>
</evidence>
<dbReference type="GO" id="GO:0005886">
    <property type="term" value="C:plasma membrane"/>
    <property type="evidence" value="ECO:0007669"/>
    <property type="project" value="UniProtKB-SubCell"/>
</dbReference>
<feature type="transmembrane region" description="Helical" evidence="7">
    <location>
        <begin position="79"/>
        <end position="98"/>
    </location>
</feature>
<evidence type="ECO:0000256" key="7">
    <source>
        <dbReference type="SAM" id="Phobius"/>
    </source>
</evidence>
<gene>
    <name evidence="8" type="ORF">PSU4_21760</name>
</gene>
<feature type="transmembrane region" description="Helical" evidence="7">
    <location>
        <begin position="319"/>
        <end position="338"/>
    </location>
</feature>
<feature type="transmembrane region" description="Helical" evidence="7">
    <location>
        <begin position="377"/>
        <end position="400"/>
    </location>
</feature>
<evidence type="ECO:0000256" key="3">
    <source>
        <dbReference type="ARBA" id="ARBA00022692"/>
    </source>
</evidence>
<evidence type="ECO:0000313" key="8">
    <source>
        <dbReference type="EMBL" id="GEL23222.1"/>
    </source>
</evidence>
<evidence type="ECO:0000313" key="9">
    <source>
        <dbReference type="Proteomes" id="UP000321685"/>
    </source>
</evidence>
<dbReference type="Gene3D" id="1.20.1250.20">
    <property type="entry name" value="MFS general substrate transporter like domains"/>
    <property type="match status" value="1"/>
</dbReference>
<comment type="subcellular location">
    <subcellularLocation>
        <location evidence="1">Cell membrane</location>
        <topology evidence="1">Multi-pass membrane protein</topology>
    </subcellularLocation>
</comment>
<keyword evidence="3 7" id="KW-0812">Transmembrane</keyword>
<dbReference type="Pfam" id="PF07690">
    <property type="entry name" value="MFS_1"/>
    <property type="match status" value="2"/>
</dbReference>
<keyword evidence="5 7" id="KW-0472">Membrane</keyword>
<proteinExistence type="predicted"/>
<dbReference type="Proteomes" id="UP000321685">
    <property type="component" value="Unassembled WGS sequence"/>
</dbReference>
<keyword evidence="4 7" id="KW-1133">Transmembrane helix</keyword>
<evidence type="ECO:0000256" key="6">
    <source>
        <dbReference type="SAM" id="MobiDB-lite"/>
    </source>
</evidence>
<dbReference type="GO" id="GO:0022857">
    <property type="term" value="F:transmembrane transporter activity"/>
    <property type="evidence" value="ECO:0007669"/>
    <property type="project" value="InterPro"/>
</dbReference>
<name>A0A511DEL9_9PSEU</name>
<comment type="caution">
    <text evidence="8">The sequence shown here is derived from an EMBL/GenBank/DDBJ whole genome shotgun (WGS) entry which is preliminary data.</text>
</comment>
<evidence type="ECO:0000256" key="1">
    <source>
        <dbReference type="ARBA" id="ARBA00004651"/>
    </source>
</evidence>
<dbReference type="InterPro" id="IPR011701">
    <property type="entry name" value="MFS"/>
</dbReference>
<organism evidence="8 9">
    <name type="scientific">Pseudonocardia sulfidoxydans NBRC 16205</name>
    <dbReference type="NCBI Taxonomy" id="1223511"/>
    <lineage>
        <taxon>Bacteria</taxon>
        <taxon>Bacillati</taxon>
        <taxon>Actinomycetota</taxon>
        <taxon>Actinomycetes</taxon>
        <taxon>Pseudonocardiales</taxon>
        <taxon>Pseudonocardiaceae</taxon>
        <taxon>Pseudonocardia</taxon>
    </lineage>
</organism>
<feature type="transmembrane region" description="Helical" evidence="7">
    <location>
        <begin position="344"/>
        <end position="365"/>
    </location>
</feature>
<reference evidence="8 9" key="1">
    <citation type="submission" date="2019-07" db="EMBL/GenBank/DDBJ databases">
        <title>Whole genome shotgun sequence of Pseudonocardia sulfidoxydans NBRC 16205.</title>
        <authorList>
            <person name="Hosoyama A."/>
            <person name="Uohara A."/>
            <person name="Ohji S."/>
            <person name="Ichikawa N."/>
        </authorList>
    </citation>
    <scope>NUCLEOTIDE SEQUENCE [LARGE SCALE GENOMIC DNA]</scope>
    <source>
        <strain evidence="8 9">NBRC 16205</strain>
    </source>
</reference>
<feature type="compositionally biased region" description="Low complexity" evidence="6">
    <location>
        <begin position="12"/>
        <end position="33"/>
    </location>
</feature>
<dbReference type="CDD" id="cd06173">
    <property type="entry name" value="MFS_MefA_like"/>
    <property type="match status" value="1"/>
</dbReference>
<dbReference type="AlphaFoldDB" id="A0A511DEL9"/>
<dbReference type="PANTHER" id="PTHR23513:SF11">
    <property type="entry name" value="STAPHYLOFERRIN A TRANSPORTER"/>
    <property type="match status" value="1"/>
</dbReference>
<accession>A0A511DEL9</accession>
<dbReference type="SUPFAM" id="SSF103473">
    <property type="entry name" value="MFS general substrate transporter"/>
    <property type="match status" value="1"/>
</dbReference>
<sequence>MTGRIGGDTGDDPAAAARAAASPADPAPSTTRPGLRRSVFAGREFRSLWGAELVSAVGDQLARLALAVLVYEQTDSASWSALVYALTFLPALAGGILLGGLADRYRRRELMVAVDVVRLVLVALMALPGLPLVVLCALLVVVVLLSSVHSAAQAALLPLALPGEMYERGLAVRQITGQAVQLGAFAGGGLLLVAIAPRTALLVNAGTFLVSAVVLRAGVPARPAPERSADTDQSRGPVVRDGVAAVREIVADPARRALLALVLLVAVYVVPEAIAAPYSAAVENTPIGTGLLMAADPAGSVVGAFAFQRFVPAHLRSRLIGVLAVLAGVPLLACALHPGLWTSVALWVASGALSTAYMVQAQALFVRATPDARRGSVVGVAASCLLAAQGLTVFLGGVLADHIGPANTVAVAGTVGMALAAAAALAWRSARPRATG</sequence>
<dbReference type="EMBL" id="BJVJ01000017">
    <property type="protein sequence ID" value="GEL23222.1"/>
    <property type="molecule type" value="Genomic_DNA"/>
</dbReference>
<keyword evidence="2" id="KW-1003">Cell membrane</keyword>
<dbReference type="InterPro" id="IPR036259">
    <property type="entry name" value="MFS_trans_sf"/>
</dbReference>
<feature type="transmembrane region" description="Helical" evidence="7">
    <location>
        <begin position="257"/>
        <end position="281"/>
    </location>
</feature>
<evidence type="ECO:0000256" key="2">
    <source>
        <dbReference type="ARBA" id="ARBA00022475"/>
    </source>
</evidence>
<feature type="transmembrane region" description="Helical" evidence="7">
    <location>
        <begin position="287"/>
        <end position="307"/>
    </location>
</feature>
<feature type="transmembrane region" description="Helical" evidence="7">
    <location>
        <begin position="179"/>
        <end position="196"/>
    </location>
</feature>
<protein>
    <submittedName>
        <fullName evidence="8">MFS transporter</fullName>
    </submittedName>
</protein>
<evidence type="ECO:0000256" key="4">
    <source>
        <dbReference type="ARBA" id="ARBA00022989"/>
    </source>
</evidence>
<feature type="transmembrane region" description="Helical" evidence="7">
    <location>
        <begin position="406"/>
        <end position="427"/>
    </location>
</feature>
<feature type="region of interest" description="Disordered" evidence="6">
    <location>
        <begin position="1"/>
        <end position="34"/>
    </location>
</feature>
<feature type="transmembrane region" description="Helical" evidence="7">
    <location>
        <begin position="132"/>
        <end position="159"/>
    </location>
</feature>
<dbReference type="PANTHER" id="PTHR23513">
    <property type="entry name" value="INTEGRAL MEMBRANE EFFLUX PROTEIN-RELATED"/>
    <property type="match status" value="1"/>
</dbReference>
<dbReference type="RefSeq" id="WP_186816874.1">
    <property type="nucleotide sequence ID" value="NZ_BJVJ01000017.1"/>
</dbReference>